<evidence type="ECO:0000256" key="3">
    <source>
        <dbReference type="ARBA" id="ARBA00023163"/>
    </source>
</evidence>
<dbReference type="GO" id="GO:0043565">
    <property type="term" value="F:sequence-specific DNA binding"/>
    <property type="evidence" value="ECO:0007669"/>
    <property type="project" value="InterPro"/>
</dbReference>
<dbReference type="PANTHER" id="PTHR30154">
    <property type="entry name" value="LEUCINE-RESPONSIVE REGULATORY PROTEIN"/>
    <property type="match status" value="1"/>
</dbReference>
<keyword evidence="2" id="KW-0238">DNA-binding</keyword>
<accession>A0A6J7DAA0</accession>
<evidence type="ECO:0000259" key="4">
    <source>
        <dbReference type="PROSITE" id="PS50956"/>
    </source>
</evidence>
<feature type="domain" description="HTH asnC-type" evidence="4">
    <location>
        <begin position="5"/>
        <end position="66"/>
    </location>
</feature>
<dbReference type="Pfam" id="PF13404">
    <property type="entry name" value="HTH_AsnC-type"/>
    <property type="match status" value="1"/>
</dbReference>
<dbReference type="InterPro" id="IPR036390">
    <property type="entry name" value="WH_DNA-bd_sf"/>
</dbReference>
<dbReference type="GO" id="GO:0005829">
    <property type="term" value="C:cytosol"/>
    <property type="evidence" value="ECO:0007669"/>
    <property type="project" value="TreeGrafter"/>
</dbReference>
<name>A0A6J7DAA0_9ZZZZ</name>
<dbReference type="PANTHER" id="PTHR30154:SF53">
    <property type="entry name" value="HTH-TYPE TRANSCRIPTIONAL REGULATOR LRPC"/>
    <property type="match status" value="1"/>
</dbReference>
<dbReference type="InterPro" id="IPR019888">
    <property type="entry name" value="Tscrpt_reg_AsnC-like"/>
</dbReference>
<dbReference type="PRINTS" id="PR00033">
    <property type="entry name" value="HTHASNC"/>
</dbReference>
<protein>
    <submittedName>
        <fullName evidence="5">Unannotated protein</fullName>
    </submittedName>
</protein>
<dbReference type="Gene3D" id="1.10.10.10">
    <property type="entry name" value="Winged helix-like DNA-binding domain superfamily/Winged helix DNA-binding domain"/>
    <property type="match status" value="1"/>
</dbReference>
<dbReference type="SUPFAM" id="SSF46785">
    <property type="entry name" value="Winged helix' DNA-binding domain"/>
    <property type="match status" value="1"/>
</dbReference>
<proteinExistence type="predicted"/>
<keyword evidence="1" id="KW-0805">Transcription regulation</keyword>
<dbReference type="Gene3D" id="3.30.70.920">
    <property type="match status" value="1"/>
</dbReference>
<dbReference type="GO" id="GO:0043200">
    <property type="term" value="P:response to amino acid"/>
    <property type="evidence" value="ECO:0007669"/>
    <property type="project" value="TreeGrafter"/>
</dbReference>
<evidence type="ECO:0000256" key="2">
    <source>
        <dbReference type="ARBA" id="ARBA00023125"/>
    </source>
</evidence>
<dbReference type="SMART" id="SM00344">
    <property type="entry name" value="HTH_ASNC"/>
    <property type="match status" value="1"/>
</dbReference>
<evidence type="ECO:0000313" key="5">
    <source>
        <dbReference type="EMBL" id="CAB4867902.1"/>
    </source>
</evidence>
<sequence length="156" mass="17124">MTYALDHVDWALLHELQLDARLSFAELARRIHMSTPAVAERVRRLEQHGVITGYHAQVSLEATGWPVRALVRMACHGPTCLLRDPSVYEWPEVLEVNRVTGAECCVVKIAATSMAAFEDVIDRLAAYGTPSSMLVLSTPLERSPIVPPHPTPSSAG</sequence>
<dbReference type="PROSITE" id="PS50956">
    <property type="entry name" value="HTH_ASNC_2"/>
    <property type="match status" value="1"/>
</dbReference>
<dbReference type="InterPro" id="IPR000485">
    <property type="entry name" value="AsnC-type_HTH_dom"/>
</dbReference>
<keyword evidence="3" id="KW-0804">Transcription</keyword>
<dbReference type="InterPro" id="IPR019887">
    <property type="entry name" value="Tscrpt_reg_AsnC/Lrp_C"/>
</dbReference>
<dbReference type="AlphaFoldDB" id="A0A6J7DAA0"/>
<dbReference type="EMBL" id="CAFBLS010000047">
    <property type="protein sequence ID" value="CAB4867902.1"/>
    <property type="molecule type" value="Genomic_DNA"/>
</dbReference>
<dbReference type="FunFam" id="1.10.10.10:FF:000186">
    <property type="entry name" value="AsnC family transcriptional regulator"/>
    <property type="match status" value="1"/>
</dbReference>
<organism evidence="5">
    <name type="scientific">freshwater metagenome</name>
    <dbReference type="NCBI Taxonomy" id="449393"/>
    <lineage>
        <taxon>unclassified sequences</taxon>
        <taxon>metagenomes</taxon>
        <taxon>ecological metagenomes</taxon>
    </lineage>
</organism>
<evidence type="ECO:0000256" key="1">
    <source>
        <dbReference type="ARBA" id="ARBA00023015"/>
    </source>
</evidence>
<dbReference type="InterPro" id="IPR036388">
    <property type="entry name" value="WH-like_DNA-bd_sf"/>
</dbReference>
<dbReference type="InterPro" id="IPR011008">
    <property type="entry name" value="Dimeric_a/b-barrel"/>
</dbReference>
<gene>
    <name evidence="5" type="ORF">UFOPK3402_00542</name>
</gene>
<reference evidence="5" key="1">
    <citation type="submission" date="2020-05" db="EMBL/GenBank/DDBJ databases">
        <authorList>
            <person name="Chiriac C."/>
            <person name="Salcher M."/>
            <person name="Ghai R."/>
            <person name="Kavagutti S V."/>
        </authorList>
    </citation>
    <scope>NUCLEOTIDE SEQUENCE</scope>
</reference>
<dbReference type="SUPFAM" id="SSF54909">
    <property type="entry name" value="Dimeric alpha+beta barrel"/>
    <property type="match status" value="1"/>
</dbReference>
<dbReference type="Pfam" id="PF01037">
    <property type="entry name" value="AsnC_trans_reg"/>
    <property type="match status" value="1"/>
</dbReference>